<feature type="region of interest" description="Disordered" evidence="1">
    <location>
        <begin position="52"/>
        <end position="78"/>
    </location>
</feature>
<dbReference type="EMBL" id="VSRR010004943">
    <property type="protein sequence ID" value="MPC41138.1"/>
    <property type="molecule type" value="Genomic_DNA"/>
</dbReference>
<feature type="compositionally biased region" description="Polar residues" evidence="1">
    <location>
        <begin position="52"/>
        <end position="63"/>
    </location>
</feature>
<sequence>MVSGAGNGREWEGEGGTGRERGDLSEGADYHHHHHHYLYYYRNHRRPDLCNFTQRPEETQGSLDTKKTEVGGVGKLQV</sequence>
<feature type="region of interest" description="Disordered" evidence="1">
    <location>
        <begin position="1"/>
        <end position="27"/>
    </location>
</feature>
<evidence type="ECO:0000313" key="2">
    <source>
        <dbReference type="EMBL" id="MPC41138.1"/>
    </source>
</evidence>
<keyword evidence="3" id="KW-1185">Reference proteome</keyword>
<reference evidence="2 3" key="1">
    <citation type="submission" date="2019-05" db="EMBL/GenBank/DDBJ databases">
        <title>Another draft genome of Portunus trituberculatus and its Hox gene families provides insights of decapod evolution.</title>
        <authorList>
            <person name="Jeong J.-H."/>
            <person name="Song I."/>
            <person name="Kim S."/>
            <person name="Choi T."/>
            <person name="Kim D."/>
            <person name="Ryu S."/>
            <person name="Kim W."/>
        </authorList>
    </citation>
    <scope>NUCLEOTIDE SEQUENCE [LARGE SCALE GENOMIC DNA]</scope>
    <source>
        <tissue evidence="2">Muscle</tissue>
    </source>
</reference>
<feature type="compositionally biased region" description="Basic and acidic residues" evidence="1">
    <location>
        <begin position="9"/>
        <end position="27"/>
    </location>
</feature>
<protein>
    <submittedName>
        <fullName evidence="2">Uncharacterized protein</fullName>
    </submittedName>
</protein>
<dbReference type="AlphaFoldDB" id="A0A5B7F7P1"/>
<organism evidence="2 3">
    <name type="scientific">Portunus trituberculatus</name>
    <name type="common">Swimming crab</name>
    <name type="synonym">Neptunus trituberculatus</name>
    <dbReference type="NCBI Taxonomy" id="210409"/>
    <lineage>
        <taxon>Eukaryota</taxon>
        <taxon>Metazoa</taxon>
        <taxon>Ecdysozoa</taxon>
        <taxon>Arthropoda</taxon>
        <taxon>Crustacea</taxon>
        <taxon>Multicrustacea</taxon>
        <taxon>Malacostraca</taxon>
        <taxon>Eumalacostraca</taxon>
        <taxon>Eucarida</taxon>
        <taxon>Decapoda</taxon>
        <taxon>Pleocyemata</taxon>
        <taxon>Brachyura</taxon>
        <taxon>Eubrachyura</taxon>
        <taxon>Portunoidea</taxon>
        <taxon>Portunidae</taxon>
        <taxon>Portuninae</taxon>
        <taxon>Portunus</taxon>
    </lineage>
</organism>
<accession>A0A5B7F7P1</accession>
<evidence type="ECO:0000256" key="1">
    <source>
        <dbReference type="SAM" id="MobiDB-lite"/>
    </source>
</evidence>
<name>A0A5B7F7P1_PORTR</name>
<gene>
    <name evidence="2" type="ORF">E2C01_034723</name>
</gene>
<proteinExistence type="predicted"/>
<evidence type="ECO:0000313" key="3">
    <source>
        <dbReference type="Proteomes" id="UP000324222"/>
    </source>
</evidence>
<comment type="caution">
    <text evidence="2">The sequence shown here is derived from an EMBL/GenBank/DDBJ whole genome shotgun (WGS) entry which is preliminary data.</text>
</comment>
<dbReference type="Proteomes" id="UP000324222">
    <property type="component" value="Unassembled WGS sequence"/>
</dbReference>